<dbReference type="EMBL" id="CAJVCH010564838">
    <property type="protein sequence ID" value="CAG7832395.1"/>
    <property type="molecule type" value="Genomic_DNA"/>
</dbReference>
<dbReference type="Proteomes" id="UP000708208">
    <property type="component" value="Unassembled WGS sequence"/>
</dbReference>
<evidence type="ECO:0000313" key="2">
    <source>
        <dbReference type="Proteomes" id="UP000708208"/>
    </source>
</evidence>
<gene>
    <name evidence="1" type="ORF">AFUS01_LOCUS42079</name>
</gene>
<keyword evidence="2" id="KW-1185">Reference proteome</keyword>
<evidence type="ECO:0000313" key="1">
    <source>
        <dbReference type="EMBL" id="CAG7832395.1"/>
    </source>
</evidence>
<protein>
    <submittedName>
        <fullName evidence="1">Uncharacterized protein</fullName>
    </submittedName>
</protein>
<organism evidence="1 2">
    <name type="scientific">Allacma fusca</name>
    <dbReference type="NCBI Taxonomy" id="39272"/>
    <lineage>
        <taxon>Eukaryota</taxon>
        <taxon>Metazoa</taxon>
        <taxon>Ecdysozoa</taxon>
        <taxon>Arthropoda</taxon>
        <taxon>Hexapoda</taxon>
        <taxon>Collembola</taxon>
        <taxon>Symphypleona</taxon>
        <taxon>Sminthuridae</taxon>
        <taxon>Allacma</taxon>
    </lineage>
</organism>
<proteinExistence type="predicted"/>
<sequence>FPKRYITSQ</sequence>
<feature type="non-terminal residue" evidence="1">
    <location>
        <position position="9"/>
    </location>
</feature>
<name>A0A8J2PQE4_9HEXA</name>
<comment type="caution">
    <text evidence="1">The sequence shown here is derived from an EMBL/GenBank/DDBJ whole genome shotgun (WGS) entry which is preliminary data.</text>
</comment>
<feature type="non-terminal residue" evidence="1">
    <location>
        <position position="1"/>
    </location>
</feature>
<accession>A0A8J2PQE4</accession>
<reference evidence="1" key="1">
    <citation type="submission" date="2021-06" db="EMBL/GenBank/DDBJ databases">
        <authorList>
            <person name="Hodson N. C."/>
            <person name="Mongue J. A."/>
            <person name="Jaron S. K."/>
        </authorList>
    </citation>
    <scope>NUCLEOTIDE SEQUENCE</scope>
</reference>